<reference evidence="3" key="3">
    <citation type="submission" date="2015-06" db="UniProtKB">
        <authorList>
            <consortium name="EnsemblMetazoa"/>
        </authorList>
    </citation>
    <scope>IDENTIFICATION</scope>
</reference>
<sequence length="250" mass="28399">MPQCHNPKLAESKLMSVLTLTDSSRRSLEAIQRLDKKKEEFHLSIASRHHAIWNTRVQRVRHRLQDSLKKTEAYKAVVGHKTFSKVHDLNLDYTYKSMRREIHDTLQRMNPAFIRAQRTKVEIAKAKIAQQRVMDSNLETAKSSFRYEAIQEAIAQAKAAKERQEWEKMVLGSAKSLPPILSTSRSGVDSRASCQTEDGLVSGFVAKQLNYPSPDLLAPSRKGKRRGNLSTRLPPLGAIQDDEENVDSPR</sequence>
<dbReference type="EMBL" id="AMQN01004123">
    <property type="status" value="NOT_ANNOTATED_CDS"/>
    <property type="molecule type" value="Genomic_DNA"/>
</dbReference>
<accession>R7VE41</accession>
<dbReference type="HOGENOM" id="CLU_1112206_0_0_1"/>
<dbReference type="EMBL" id="KB292699">
    <property type="protein sequence ID" value="ELU17103.1"/>
    <property type="molecule type" value="Genomic_DNA"/>
</dbReference>
<evidence type="ECO:0000313" key="4">
    <source>
        <dbReference type="Proteomes" id="UP000014760"/>
    </source>
</evidence>
<protein>
    <submittedName>
        <fullName evidence="2 3">Uncharacterized protein</fullName>
    </submittedName>
</protein>
<gene>
    <name evidence="2" type="ORF">CAPTEDRAFT_217125</name>
</gene>
<name>R7VE41_CAPTE</name>
<dbReference type="AlphaFoldDB" id="R7VE41"/>
<evidence type="ECO:0000313" key="3">
    <source>
        <dbReference type="EnsemblMetazoa" id="CapteP217125"/>
    </source>
</evidence>
<organism evidence="2">
    <name type="scientific">Capitella teleta</name>
    <name type="common">Polychaete worm</name>
    <dbReference type="NCBI Taxonomy" id="283909"/>
    <lineage>
        <taxon>Eukaryota</taxon>
        <taxon>Metazoa</taxon>
        <taxon>Spiralia</taxon>
        <taxon>Lophotrochozoa</taxon>
        <taxon>Annelida</taxon>
        <taxon>Polychaeta</taxon>
        <taxon>Sedentaria</taxon>
        <taxon>Scolecida</taxon>
        <taxon>Capitellidae</taxon>
        <taxon>Capitella</taxon>
    </lineage>
</organism>
<dbReference type="Proteomes" id="UP000014760">
    <property type="component" value="Unassembled WGS sequence"/>
</dbReference>
<feature type="region of interest" description="Disordered" evidence="1">
    <location>
        <begin position="211"/>
        <end position="250"/>
    </location>
</feature>
<dbReference type="EnsemblMetazoa" id="CapteT217125">
    <property type="protein sequence ID" value="CapteP217125"/>
    <property type="gene ID" value="CapteG217125"/>
</dbReference>
<reference evidence="2 4" key="2">
    <citation type="journal article" date="2013" name="Nature">
        <title>Insights into bilaterian evolution from three spiralian genomes.</title>
        <authorList>
            <person name="Simakov O."/>
            <person name="Marletaz F."/>
            <person name="Cho S.J."/>
            <person name="Edsinger-Gonzales E."/>
            <person name="Havlak P."/>
            <person name="Hellsten U."/>
            <person name="Kuo D.H."/>
            <person name="Larsson T."/>
            <person name="Lv J."/>
            <person name="Arendt D."/>
            <person name="Savage R."/>
            <person name="Osoegawa K."/>
            <person name="de Jong P."/>
            <person name="Grimwood J."/>
            <person name="Chapman J.A."/>
            <person name="Shapiro H."/>
            <person name="Aerts A."/>
            <person name="Otillar R.P."/>
            <person name="Terry A.Y."/>
            <person name="Boore J.L."/>
            <person name="Grigoriev I.V."/>
            <person name="Lindberg D.R."/>
            <person name="Seaver E.C."/>
            <person name="Weisblat D.A."/>
            <person name="Putnam N.H."/>
            <person name="Rokhsar D.S."/>
        </authorList>
    </citation>
    <scope>NUCLEOTIDE SEQUENCE</scope>
    <source>
        <strain evidence="2 4">I ESC-2004</strain>
    </source>
</reference>
<keyword evidence="4" id="KW-1185">Reference proteome</keyword>
<proteinExistence type="predicted"/>
<feature type="compositionally biased region" description="Acidic residues" evidence="1">
    <location>
        <begin position="240"/>
        <end position="250"/>
    </location>
</feature>
<evidence type="ECO:0000313" key="2">
    <source>
        <dbReference type="EMBL" id="ELU17103.1"/>
    </source>
</evidence>
<evidence type="ECO:0000256" key="1">
    <source>
        <dbReference type="SAM" id="MobiDB-lite"/>
    </source>
</evidence>
<reference evidence="4" key="1">
    <citation type="submission" date="2012-12" db="EMBL/GenBank/DDBJ databases">
        <authorList>
            <person name="Hellsten U."/>
            <person name="Grimwood J."/>
            <person name="Chapman J.A."/>
            <person name="Shapiro H."/>
            <person name="Aerts A."/>
            <person name="Otillar R.P."/>
            <person name="Terry A.Y."/>
            <person name="Boore J.L."/>
            <person name="Simakov O."/>
            <person name="Marletaz F."/>
            <person name="Cho S.-J."/>
            <person name="Edsinger-Gonzales E."/>
            <person name="Havlak P."/>
            <person name="Kuo D.-H."/>
            <person name="Larsson T."/>
            <person name="Lv J."/>
            <person name="Arendt D."/>
            <person name="Savage R."/>
            <person name="Osoegawa K."/>
            <person name="de Jong P."/>
            <person name="Lindberg D.R."/>
            <person name="Seaver E.C."/>
            <person name="Weisblat D.A."/>
            <person name="Putnam N.H."/>
            <person name="Grigoriev I.V."/>
            <person name="Rokhsar D.S."/>
        </authorList>
    </citation>
    <scope>NUCLEOTIDE SEQUENCE</scope>
    <source>
        <strain evidence="4">I ESC-2004</strain>
    </source>
</reference>